<dbReference type="PANTHER" id="PTHR30055">
    <property type="entry name" value="HTH-TYPE TRANSCRIPTIONAL REGULATOR RUTR"/>
    <property type="match status" value="1"/>
</dbReference>
<feature type="DNA-binding region" description="H-T-H motif" evidence="4">
    <location>
        <begin position="43"/>
        <end position="62"/>
    </location>
</feature>
<accession>A0ABW2G236</accession>
<dbReference type="RefSeq" id="WP_345705373.1">
    <property type="nucleotide sequence ID" value="NZ_BAABKV010000001.1"/>
</dbReference>
<dbReference type="Gene3D" id="1.10.357.10">
    <property type="entry name" value="Tetracycline Repressor, domain 2"/>
    <property type="match status" value="1"/>
</dbReference>
<dbReference type="PROSITE" id="PS50977">
    <property type="entry name" value="HTH_TETR_2"/>
    <property type="match status" value="1"/>
</dbReference>
<feature type="domain" description="HTH tetR-type" evidence="6">
    <location>
        <begin position="21"/>
        <end position="80"/>
    </location>
</feature>
<dbReference type="PANTHER" id="PTHR30055:SF234">
    <property type="entry name" value="HTH-TYPE TRANSCRIPTIONAL REGULATOR BETI"/>
    <property type="match status" value="1"/>
</dbReference>
<dbReference type="Pfam" id="PF00440">
    <property type="entry name" value="TetR_N"/>
    <property type="match status" value="1"/>
</dbReference>
<evidence type="ECO:0000313" key="7">
    <source>
        <dbReference type="EMBL" id="MFC7183545.1"/>
    </source>
</evidence>
<evidence type="ECO:0000256" key="5">
    <source>
        <dbReference type="SAM" id="MobiDB-lite"/>
    </source>
</evidence>
<keyword evidence="8" id="KW-1185">Reference proteome</keyword>
<dbReference type="SUPFAM" id="SSF46689">
    <property type="entry name" value="Homeodomain-like"/>
    <property type="match status" value="1"/>
</dbReference>
<reference evidence="8" key="1">
    <citation type="journal article" date="2019" name="Int. J. Syst. Evol. Microbiol.">
        <title>The Global Catalogue of Microorganisms (GCM) 10K type strain sequencing project: providing services to taxonomists for standard genome sequencing and annotation.</title>
        <authorList>
            <consortium name="The Broad Institute Genomics Platform"/>
            <consortium name="The Broad Institute Genome Sequencing Center for Infectious Disease"/>
            <person name="Wu L."/>
            <person name="Ma J."/>
        </authorList>
    </citation>
    <scope>NUCLEOTIDE SEQUENCE [LARGE SCALE GENOMIC DNA]</scope>
    <source>
        <strain evidence="8">CGMCC 1.12859</strain>
    </source>
</reference>
<evidence type="ECO:0000313" key="8">
    <source>
        <dbReference type="Proteomes" id="UP001596435"/>
    </source>
</evidence>
<evidence type="ECO:0000256" key="1">
    <source>
        <dbReference type="ARBA" id="ARBA00023015"/>
    </source>
</evidence>
<keyword evidence="1" id="KW-0805">Transcription regulation</keyword>
<name>A0ABW2G236_9ACTN</name>
<proteinExistence type="predicted"/>
<gene>
    <name evidence="7" type="ORF">ACFQMG_28785</name>
</gene>
<comment type="caution">
    <text evidence="7">The sequence shown here is derived from an EMBL/GenBank/DDBJ whole genome shotgun (WGS) entry which is preliminary data.</text>
</comment>
<dbReference type="EMBL" id="JBHTAJ010000071">
    <property type="protein sequence ID" value="MFC7183545.1"/>
    <property type="molecule type" value="Genomic_DNA"/>
</dbReference>
<dbReference type="InterPro" id="IPR009057">
    <property type="entry name" value="Homeodomain-like_sf"/>
</dbReference>
<dbReference type="Proteomes" id="UP001596435">
    <property type="component" value="Unassembled WGS sequence"/>
</dbReference>
<protein>
    <submittedName>
        <fullName evidence="7">TetR/AcrR family transcriptional regulator</fullName>
    </submittedName>
</protein>
<evidence type="ECO:0000256" key="4">
    <source>
        <dbReference type="PROSITE-ProRule" id="PRU00335"/>
    </source>
</evidence>
<organism evidence="7 8">
    <name type="scientific">Kitasatospora paranensis</name>
    <dbReference type="NCBI Taxonomy" id="258053"/>
    <lineage>
        <taxon>Bacteria</taxon>
        <taxon>Bacillati</taxon>
        <taxon>Actinomycetota</taxon>
        <taxon>Actinomycetes</taxon>
        <taxon>Kitasatosporales</taxon>
        <taxon>Streptomycetaceae</taxon>
        <taxon>Kitasatospora</taxon>
    </lineage>
</organism>
<evidence type="ECO:0000259" key="6">
    <source>
        <dbReference type="PROSITE" id="PS50977"/>
    </source>
</evidence>
<feature type="compositionally biased region" description="Low complexity" evidence="5">
    <location>
        <begin position="1"/>
        <end position="12"/>
    </location>
</feature>
<feature type="region of interest" description="Disordered" evidence="5">
    <location>
        <begin position="1"/>
        <end position="21"/>
    </location>
</feature>
<keyword evidence="3" id="KW-0804">Transcription</keyword>
<dbReference type="InterPro" id="IPR001647">
    <property type="entry name" value="HTH_TetR"/>
</dbReference>
<dbReference type="InterPro" id="IPR050109">
    <property type="entry name" value="HTH-type_TetR-like_transc_reg"/>
</dbReference>
<keyword evidence="2 4" id="KW-0238">DNA-binding</keyword>
<evidence type="ECO:0000256" key="2">
    <source>
        <dbReference type="ARBA" id="ARBA00023125"/>
    </source>
</evidence>
<sequence length="215" mass="23610">MDTPAAGAAGRAVDGRTERGRQTREKIADALLSLLDDGEASFPADRVAERAGVSRRLVFHHFEDMAQLVDTAIARRLDDLAGRIGPLPTDGPRDTRVTALTEQRARILEWITPARLAVLRLDSPSEKVRQAVRQVTDFARQRLADVFAVELDPLPADRRTDLLNALDAATTWGAWHHWRNRGLAPEDARRTMALTVHALLAAAAGPDHPNRTGCP</sequence>
<evidence type="ECO:0000256" key="3">
    <source>
        <dbReference type="ARBA" id="ARBA00023163"/>
    </source>
</evidence>